<feature type="compositionally biased region" description="Basic and acidic residues" evidence="1">
    <location>
        <begin position="49"/>
        <end position="62"/>
    </location>
</feature>
<dbReference type="EMBL" id="BPQJ01000002">
    <property type="protein sequence ID" value="GJD60357.1"/>
    <property type="molecule type" value="Genomic_DNA"/>
</dbReference>
<evidence type="ECO:0000256" key="1">
    <source>
        <dbReference type="SAM" id="MobiDB-lite"/>
    </source>
</evidence>
<gene>
    <name evidence="2" type="ORF">MPEAHAMD_0493</name>
</gene>
<protein>
    <recommendedName>
        <fullName evidence="4">DUF2735 domain-containing protein</fullName>
    </recommendedName>
</protein>
<keyword evidence="3" id="KW-1185">Reference proteome</keyword>
<name>A0AA37H6H1_9HYPH</name>
<reference evidence="2" key="2">
    <citation type="submission" date="2021-08" db="EMBL/GenBank/DDBJ databases">
        <authorList>
            <person name="Tani A."/>
            <person name="Ola A."/>
            <person name="Ogura Y."/>
            <person name="Katsura K."/>
            <person name="Hayashi T."/>
        </authorList>
    </citation>
    <scope>NUCLEOTIDE SEQUENCE</scope>
    <source>
        <strain evidence="2">JCM 32048</strain>
    </source>
</reference>
<dbReference type="Proteomes" id="UP001055286">
    <property type="component" value="Unassembled WGS sequence"/>
</dbReference>
<dbReference type="AlphaFoldDB" id="A0AA37H6H1"/>
<evidence type="ECO:0008006" key="4">
    <source>
        <dbReference type="Google" id="ProtNLM"/>
    </source>
</evidence>
<proteinExistence type="predicted"/>
<dbReference type="InterPro" id="IPR021232">
    <property type="entry name" value="DUF2735"/>
</dbReference>
<reference evidence="2" key="1">
    <citation type="journal article" date="2016" name="Front. Microbiol.">
        <title>Genome Sequence of the Piezophilic, Mesophilic Sulfate-Reducing Bacterium Desulfovibrio indicus J2T.</title>
        <authorList>
            <person name="Cao J."/>
            <person name="Maignien L."/>
            <person name="Shao Z."/>
            <person name="Alain K."/>
            <person name="Jebbar M."/>
        </authorList>
    </citation>
    <scope>NUCLEOTIDE SEQUENCE</scope>
    <source>
        <strain evidence="2">JCM 32048</strain>
    </source>
</reference>
<accession>A0AA37H6H1</accession>
<evidence type="ECO:0000313" key="2">
    <source>
        <dbReference type="EMBL" id="GJD60357.1"/>
    </source>
</evidence>
<feature type="region of interest" description="Disordered" evidence="1">
    <location>
        <begin position="43"/>
        <end position="62"/>
    </location>
</feature>
<comment type="caution">
    <text evidence="2">The sequence shown here is derived from an EMBL/GenBank/DDBJ whole genome shotgun (WGS) entry which is preliminary data.</text>
</comment>
<evidence type="ECO:0000313" key="3">
    <source>
        <dbReference type="Proteomes" id="UP001055286"/>
    </source>
</evidence>
<dbReference type="RefSeq" id="WP_099901874.1">
    <property type="nucleotide sequence ID" value="NZ_BPQJ01000002.1"/>
</dbReference>
<sequence>MSTTNPHVSAKIYAFPAGGRSRGGRNDWSVPGPVARERAPVIVPASGGYHDEAIREERSRKP</sequence>
<organism evidence="2 3">
    <name type="scientific">Methylobacterium frigidaeris</name>
    <dbReference type="NCBI Taxonomy" id="2038277"/>
    <lineage>
        <taxon>Bacteria</taxon>
        <taxon>Pseudomonadati</taxon>
        <taxon>Pseudomonadota</taxon>
        <taxon>Alphaproteobacteria</taxon>
        <taxon>Hyphomicrobiales</taxon>
        <taxon>Methylobacteriaceae</taxon>
        <taxon>Methylobacterium</taxon>
    </lineage>
</organism>
<dbReference type="Pfam" id="PF10931">
    <property type="entry name" value="DUF2735"/>
    <property type="match status" value="1"/>
</dbReference>